<accession>A0A2S5Z8D6</accession>
<dbReference type="Pfam" id="PF06258">
    <property type="entry name" value="Mito_fiss_Elm1"/>
    <property type="match status" value="1"/>
</dbReference>
<reference evidence="1 2" key="1">
    <citation type="submission" date="2018-01" db="EMBL/GenBank/DDBJ databases">
        <title>Complete genome sequences of the type strains of Marinobacter flavimaris and Marinobacter maroccanus.</title>
        <authorList>
            <person name="Palau M."/>
            <person name="Boujida N."/>
            <person name="Manresa A."/>
            <person name="Minana-Galbis D."/>
        </authorList>
    </citation>
    <scope>NUCLEOTIDE SEQUENCE [LARGE SCALE GENOMIC DNA]</scope>
    <source>
        <strain evidence="1 2">N4</strain>
    </source>
</reference>
<evidence type="ECO:0000313" key="1">
    <source>
        <dbReference type="EMBL" id="PPI83633.1"/>
    </source>
</evidence>
<dbReference type="Proteomes" id="UP000239917">
    <property type="component" value="Unassembled WGS sequence"/>
</dbReference>
<organism evidence="1 2">
    <name type="scientific">Marinobacter maroccanus</name>
    <dbReference type="NCBI Taxonomy" id="2055143"/>
    <lineage>
        <taxon>Bacteria</taxon>
        <taxon>Pseudomonadati</taxon>
        <taxon>Pseudomonadota</taxon>
        <taxon>Gammaproteobacteria</taxon>
        <taxon>Pseudomonadales</taxon>
        <taxon>Marinobacteraceae</taxon>
        <taxon>Marinobacter</taxon>
    </lineage>
</organism>
<dbReference type="InterPro" id="IPR009367">
    <property type="entry name" value="Elm1-like"/>
</dbReference>
<proteinExistence type="predicted"/>
<dbReference type="EMBL" id="PSSX01000012">
    <property type="protein sequence ID" value="PPI83633.1"/>
    <property type="molecule type" value="Genomic_DNA"/>
</dbReference>
<comment type="caution">
    <text evidence="1">The sequence shown here is derived from an EMBL/GenBank/DDBJ whole genome shotgun (WGS) entry which is preliminary data.</text>
</comment>
<dbReference type="SUPFAM" id="SSF53756">
    <property type="entry name" value="UDP-Glycosyltransferase/glycogen phosphorylase"/>
    <property type="match status" value="1"/>
</dbReference>
<gene>
    <name evidence="1" type="ORF">KEHDKFFH_13735</name>
</gene>
<sequence>MAKPEPRTQDASTPVVWLLTDNKPGHRNQLKGLGNRLRVLAGASTYWIDASPIKVPLWRALLASSPRMEASLPRPDLVVAAGSGTHRLLLALRKRRGTRTLVIMKPAFPLSLVSGALIPAHDRVKPGPRVLLTEGVLNTITPLARITEKREALLLIGGPSPHFDWDDDVVLGQISHLIGQYPDWRWTISTSRRTPEPLQDRLDDMAGLRITVVHPQQTHEDWLSHQLSASRAVWVTPDSMSMVCEAATSGVPTGLFELAARPGSRVVDGVERLVRDGYVAKWTDHASVMAGRADHAQSLWEANRAALWVIENELLPKSHKTNQRLPKGAQP</sequence>
<dbReference type="AlphaFoldDB" id="A0A2S5Z8D6"/>
<evidence type="ECO:0008006" key="3">
    <source>
        <dbReference type="Google" id="ProtNLM"/>
    </source>
</evidence>
<dbReference type="RefSeq" id="WP_104322421.1">
    <property type="nucleotide sequence ID" value="NZ_PSSX01000012.1"/>
</dbReference>
<evidence type="ECO:0000313" key="2">
    <source>
        <dbReference type="Proteomes" id="UP000239917"/>
    </source>
</evidence>
<dbReference type="OrthoDB" id="1865at2"/>
<protein>
    <recommendedName>
        <fullName evidence="3">Nucleoside-diphosphate sugar epimerase</fullName>
    </recommendedName>
</protein>
<name>A0A2S5Z8D6_9GAMM</name>
<keyword evidence="2" id="KW-1185">Reference proteome</keyword>